<reference evidence="2 3" key="1">
    <citation type="journal article" date="2014" name="Genome Announc.">
        <title>Draft Genome Sequence of Lysobacter capsici AZ78, a Bacterium Antagonistic to Plant-Pathogenic Oomycetes.</title>
        <authorList>
            <person name="Puopolo G."/>
            <person name="Sonego P."/>
            <person name="Engelen K."/>
            <person name="Pertot I."/>
        </authorList>
    </citation>
    <scope>NUCLEOTIDE SEQUENCE [LARGE SCALE GENOMIC DNA]</scope>
    <source>
        <strain evidence="2 3">AZ78</strain>
    </source>
</reference>
<accession>A0A108UAF9</accession>
<gene>
    <name evidence="2" type="ORF">AZ78_3081</name>
</gene>
<dbReference type="AlphaFoldDB" id="A0A108UAF9"/>
<sequence>MGGGDKCRRPEVRNRRHKPPATPPRLLLFPPLQKGGRGDLLFSH</sequence>
<evidence type="ECO:0000313" key="3">
    <source>
        <dbReference type="Proteomes" id="UP000023435"/>
    </source>
</evidence>
<protein>
    <submittedName>
        <fullName evidence="2">Uncharacterized protein</fullName>
    </submittedName>
</protein>
<organism evidence="2 3">
    <name type="scientific">Lysobacter capsici AZ78</name>
    <dbReference type="NCBI Taxonomy" id="1444315"/>
    <lineage>
        <taxon>Bacteria</taxon>
        <taxon>Pseudomonadati</taxon>
        <taxon>Pseudomonadota</taxon>
        <taxon>Gammaproteobacteria</taxon>
        <taxon>Lysobacterales</taxon>
        <taxon>Lysobacteraceae</taxon>
        <taxon>Lysobacter</taxon>
    </lineage>
</organism>
<evidence type="ECO:0000256" key="1">
    <source>
        <dbReference type="SAM" id="MobiDB-lite"/>
    </source>
</evidence>
<keyword evidence="3" id="KW-1185">Reference proteome</keyword>
<dbReference type="EMBL" id="JAJA02000001">
    <property type="protein sequence ID" value="KWS05529.1"/>
    <property type="molecule type" value="Genomic_DNA"/>
</dbReference>
<proteinExistence type="predicted"/>
<comment type="caution">
    <text evidence="2">The sequence shown here is derived from an EMBL/GenBank/DDBJ whole genome shotgun (WGS) entry which is preliminary data.</text>
</comment>
<evidence type="ECO:0000313" key="2">
    <source>
        <dbReference type="EMBL" id="KWS05529.1"/>
    </source>
</evidence>
<dbReference type="Proteomes" id="UP000023435">
    <property type="component" value="Unassembled WGS sequence"/>
</dbReference>
<feature type="region of interest" description="Disordered" evidence="1">
    <location>
        <begin position="1"/>
        <end position="44"/>
    </location>
</feature>
<feature type="compositionally biased region" description="Basic and acidic residues" evidence="1">
    <location>
        <begin position="1"/>
        <end position="13"/>
    </location>
</feature>
<name>A0A108UAF9_9GAMM</name>